<proteinExistence type="predicted"/>
<feature type="compositionally biased region" description="Low complexity" evidence="1">
    <location>
        <begin position="44"/>
        <end position="63"/>
    </location>
</feature>
<protein>
    <submittedName>
        <fullName evidence="2">Type III secretion control protein HpaP</fullName>
    </submittedName>
</protein>
<feature type="region of interest" description="Disordered" evidence="1">
    <location>
        <begin position="36"/>
        <end position="96"/>
    </location>
</feature>
<sequence length="223" mass="24008">MAIIEPRPLRIIPSAADTHPAADAARARRFDYAALVRRGRAQRPPAEAGESAGSAPADASGSEADSRRAQAGWLADGQDDEAQAEAQASADDTSAPDAGALAHEALLRRLPGATLPAIDALFRTQGHFLELARSLAREVAGFCGDPAVADAGNWEVRMPLDSRILPDTTLYLSLSRFLLSLRFDTGGIETRQLLFDHSAMLERELDSLLRAWGTPRDIELTVW</sequence>
<evidence type="ECO:0000313" key="3">
    <source>
        <dbReference type="Proteomes" id="UP000184395"/>
    </source>
</evidence>
<evidence type="ECO:0000256" key="1">
    <source>
        <dbReference type="SAM" id="MobiDB-lite"/>
    </source>
</evidence>
<name>A0A1M6MQK7_9BURK</name>
<dbReference type="RefSeq" id="WP_073428340.1">
    <property type="nucleotide sequence ID" value="NZ_CADFGY010000010.1"/>
</dbReference>
<dbReference type="Pfam" id="PF09483">
    <property type="entry name" value="HpaP"/>
    <property type="match status" value="1"/>
</dbReference>
<dbReference type="Proteomes" id="UP000184395">
    <property type="component" value="Unassembled WGS sequence"/>
</dbReference>
<feature type="compositionally biased region" description="Low complexity" evidence="1">
    <location>
        <begin position="84"/>
        <end position="95"/>
    </location>
</feature>
<accession>A0A1M6MQK7</accession>
<dbReference type="STRING" id="169427.SAMN05192548_100851"/>
<evidence type="ECO:0000313" key="2">
    <source>
        <dbReference type="EMBL" id="SHJ85805.1"/>
    </source>
</evidence>
<dbReference type="EMBL" id="FRAB01000008">
    <property type="protein sequence ID" value="SHJ85805.1"/>
    <property type="molecule type" value="Genomic_DNA"/>
</dbReference>
<gene>
    <name evidence="2" type="ORF">SAMN05192548_100851</name>
</gene>
<dbReference type="InterPro" id="IPR013390">
    <property type="entry name" value="T3SS_HpaP"/>
</dbReference>
<dbReference type="GeneID" id="301982511"/>
<reference evidence="2 3" key="1">
    <citation type="submission" date="2016-11" db="EMBL/GenBank/DDBJ databases">
        <authorList>
            <person name="Jaros S."/>
            <person name="Januszkiewicz K."/>
            <person name="Wedrychowicz H."/>
        </authorList>
    </citation>
    <scope>NUCLEOTIDE SEQUENCE [LARGE SCALE GENOMIC DNA]</scope>
    <source>
        <strain evidence="2 3">LMG 20594</strain>
    </source>
</reference>
<dbReference type="AlphaFoldDB" id="A0A1M6MQK7"/>
<organism evidence="2 3">
    <name type="scientific">Paraburkholderia terricola</name>
    <dbReference type="NCBI Taxonomy" id="169427"/>
    <lineage>
        <taxon>Bacteria</taxon>
        <taxon>Pseudomonadati</taxon>
        <taxon>Pseudomonadota</taxon>
        <taxon>Betaproteobacteria</taxon>
        <taxon>Burkholderiales</taxon>
        <taxon>Burkholderiaceae</taxon>
        <taxon>Paraburkholderia</taxon>
    </lineage>
</organism>
<dbReference type="OrthoDB" id="8781027at2"/>
<dbReference type="NCBIfam" id="TIGR02557">
    <property type="entry name" value="HpaP"/>
    <property type="match status" value="1"/>
</dbReference>
<dbReference type="KEGG" id="pts:CUJ90_30950"/>